<feature type="domain" description="DUF4394" evidence="3">
    <location>
        <begin position="46"/>
        <end position="257"/>
    </location>
</feature>
<keyword evidence="1" id="KW-1133">Transmembrane helix</keyword>
<keyword evidence="1" id="KW-0812">Transmembrane</keyword>
<dbReference type="EMBL" id="CP049056">
    <property type="protein sequence ID" value="QIE55210.1"/>
    <property type="molecule type" value="Genomic_DNA"/>
</dbReference>
<evidence type="ECO:0000313" key="5">
    <source>
        <dbReference type="Proteomes" id="UP000503336"/>
    </source>
</evidence>
<dbReference type="KEGG" id="hdh:G5B40_06940"/>
<evidence type="ECO:0000259" key="3">
    <source>
        <dbReference type="Pfam" id="PF14339"/>
    </source>
</evidence>
<protein>
    <submittedName>
        <fullName evidence="4">DUF4394 domain-containing protein</fullName>
    </submittedName>
</protein>
<proteinExistence type="predicted"/>
<feature type="transmembrane region" description="Helical" evidence="1">
    <location>
        <begin position="291"/>
        <end position="310"/>
    </location>
</feature>
<dbReference type="InterPro" id="IPR025507">
    <property type="entry name" value="DUF4394"/>
</dbReference>
<dbReference type="RefSeq" id="WP_165096747.1">
    <property type="nucleotide sequence ID" value="NZ_CP049056.1"/>
</dbReference>
<feature type="chain" id="PRO_5029560637" evidence="2">
    <location>
        <begin position="22"/>
        <end position="316"/>
    </location>
</feature>
<organism evidence="4 5">
    <name type="scientific">Pikeienuella piscinae</name>
    <dbReference type="NCBI Taxonomy" id="2748098"/>
    <lineage>
        <taxon>Bacteria</taxon>
        <taxon>Pseudomonadati</taxon>
        <taxon>Pseudomonadota</taxon>
        <taxon>Alphaproteobacteria</taxon>
        <taxon>Rhodobacterales</taxon>
        <taxon>Paracoccaceae</taxon>
        <taxon>Pikeienuella</taxon>
    </lineage>
</organism>
<sequence>MKKLLLVCSVASFAFAGAAEAASVTTNATGFTLGDNGRTLLTIPDLNMPAMVTSTAITSGGAPVSISGITYRPATGELYGYSNQDDTVYLIDTATGAASAQASLAGGTNVETLGIDFNNFVDAARVVTTSDTNIVYFPNNTPQNIAPFTDLAYAPGDANEGINPEVFANAYTNAVPMPTSTLQFGLDSQTDALVNIANNAGTLTTVGDLFFMGAALDVGVDGGLDILSFADGDNTALAVLTTFGSSFSGQGLFLVPLVADTMGRINVELIGALAGGFGTLDGFAVAPMAAVPLPGALGFFIGGLALLGFVRRRRPA</sequence>
<evidence type="ECO:0000256" key="1">
    <source>
        <dbReference type="SAM" id="Phobius"/>
    </source>
</evidence>
<gene>
    <name evidence="4" type="ORF">G5B40_06940</name>
</gene>
<accession>A0A7L5BTC6</accession>
<feature type="transmembrane region" description="Helical" evidence="1">
    <location>
        <begin position="236"/>
        <end position="258"/>
    </location>
</feature>
<evidence type="ECO:0000313" key="4">
    <source>
        <dbReference type="EMBL" id="QIE55210.1"/>
    </source>
</evidence>
<keyword evidence="1" id="KW-0472">Membrane</keyword>
<name>A0A7L5BTC6_9RHOB</name>
<feature type="signal peptide" evidence="2">
    <location>
        <begin position="1"/>
        <end position="21"/>
    </location>
</feature>
<dbReference type="Pfam" id="PF14339">
    <property type="entry name" value="DUF4394"/>
    <property type="match status" value="1"/>
</dbReference>
<dbReference type="AlphaFoldDB" id="A0A7L5BTC6"/>
<keyword evidence="5" id="KW-1185">Reference proteome</keyword>
<dbReference type="Proteomes" id="UP000503336">
    <property type="component" value="Chromosome"/>
</dbReference>
<feature type="transmembrane region" description="Helical" evidence="1">
    <location>
        <begin position="265"/>
        <end position="285"/>
    </location>
</feature>
<evidence type="ECO:0000256" key="2">
    <source>
        <dbReference type="SAM" id="SignalP"/>
    </source>
</evidence>
<keyword evidence="2" id="KW-0732">Signal</keyword>
<reference evidence="4 5" key="1">
    <citation type="submission" date="2020-02" db="EMBL/GenBank/DDBJ databases">
        <title>complete genome sequence of Rhodobacteraceae bacterium.</title>
        <authorList>
            <person name="Park J."/>
            <person name="Kim Y.-S."/>
            <person name="Kim K.-H."/>
        </authorList>
    </citation>
    <scope>NUCLEOTIDE SEQUENCE [LARGE SCALE GENOMIC DNA]</scope>
    <source>
        <strain evidence="4 5">RR4-56</strain>
    </source>
</reference>